<dbReference type="PRINTS" id="PR00040">
    <property type="entry name" value="HTHMERR"/>
</dbReference>
<evidence type="ECO:0000259" key="2">
    <source>
        <dbReference type="PROSITE" id="PS50937"/>
    </source>
</evidence>
<dbReference type="SUPFAM" id="SSF46955">
    <property type="entry name" value="Putative DNA-binding domain"/>
    <property type="match status" value="1"/>
</dbReference>
<name>A0A852V318_9ACTN</name>
<dbReference type="SMART" id="SM00422">
    <property type="entry name" value="HTH_MERR"/>
    <property type="match status" value="1"/>
</dbReference>
<accession>A0A852V318</accession>
<gene>
    <name evidence="3" type="ORF">HDA43_003944</name>
</gene>
<dbReference type="InterPro" id="IPR047057">
    <property type="entry name" value="MerR_fam"/>
</dbReference>
<dbReference type="InterPro" id="IPR000551">
    <property type="entry name" value="MerR-type_HTH_dom"/>
</dbReference>
<dbReference type="RefSeq" id="WP_218912320.1">
    <property type="nucleotide sequence ID" value="NZ_JACCCO010000002.1"/>
</dbReference>
<dbReference type="Pfam" id="PF13411">
    <property type="entry name" value="MerR_1"/>
    <property type="match status" value="1"/>
</dbReference>
<evidence type="ECO:0000313" key="3">
    <source>
        <dbReference type="EMBL" id="NYF41743.1"/>
    </source>
</evidence>
<comment type="caution">
    <text evidence="3">The sequence shown here is derived from an EMBL/GenBank/DDBJ whole genome shotgun (WGS) entry which is preliminary data.</text>
</comment>
<dbReference type="Gene3D" id="1.10.1660.10">
    <property type="match status" value="1"/>
</dbReference>
<feature type="domain" description="HTH merR-type" evidence="2">
    <location>
        <begin position="1"/>
        <end position="68"/>
    </location>
</feature>
<proteinExistence type="predicted"/>
<evidence type="ECO:0000256" key="1">
    <source>
        <dbReference type="ARBA" id="ARBA00023125"/>
    </source>
</evidence>
<dbReference type="CDD" id="cd00592">
    <property type="entry name" value="HTH_MerR-like"/>
    <property type="match status" value="1"/>
</dbReference>
<organism evidence="3 4">
    <name type="scientific">Streptosporangium sandarakinum</name>
    <dbReference type="NCBI Taxonomy" id="1260955"/>
    <lineage>
        <taxon>Bacteria</taxon>
        <taxon>Bacillati</taxon>
        <taxon>Actinomycetota</taxon>
        <taxon>Actinomycetes</taxon>
        <taxon>Streptosporangiales</taxon>
        <taxon>Streptosporangiaceae</taxon>
        <taxon>Streptosporangium</taxon>
    </lineage>
</organism>
<sequence length="134" mass="14789">MSIGDIAARFGLATHVLRHWEAMGLLAPARIGGDRRRYGTEDLYRVAAILRAKEAGFGLDDVREMITASDPAERRAVLVRQRAELARRIAEAQVSLELIDCALDCEHEDLAGCPHFQAILAERISPAPPPHVRV</sequence>
<dbReference type="PANTHER" id="PTHR30204">
    <property type="entry name" value="REDOX-CYCLING DRUG-SENSING TRANSCRIPTIONAL ACTIVATOR SOXR"/>
    <property type="match status" value="1"/>
</dbReference>
<dbReference type="Proteomes" id="UP000576393">
    <property type="component" value="Unassembled WGS sequence"/>
</dbReference>
<keyword evidence="4" id="KW-1185">Reference proteome</keyword>
<reference evidence="3 4" key="1">
    <citation type="submission" date="2020-07" db="EMBL/GenBank/DDBJ databases">
        <title>Sequencing the genomes of 1000 actinobacteria strains.</title>
        <authorList>
            <person name="Klenk H.-P."/>
        </authorList>
    </citation>
    <scope>NUCLEOTIDE SEQUENCE [LARGE SCALE GENOMIC DNA]</scope>
    <source>
        <strain evidence="3 4">DSM 45763</strain>
    </source>
</reference>
<dbReference type="PROSITE" id="PS50937">
    <property type="entry name" value="HTH_MERR_2"/>
    <property type="match status" value="1"/>
</dbReference>
<dbReference type="InterPro" id="IPR009061">
    <property type="entry name" value="DNA-bd_dom_put_sf"/>
</dbReference>
<evidence type="ECO:0000313" key="4">
    <source>
        <dbReference type="Proteomes" id="UP000576393"/>
    </source>
</evidence>
<dbReference type="GO" id="GO:0003677">
    <property type="term" value="F:DNA binding"/>
    <property type="evidence" value="ECO:0007669"/>
    <property type="project" value="UniProtKB-KW"/>
</dbReference>
<dbReference type="PANTHER" id="PTHR30204:SF93">
    <property type="entry name" value="HTH MERR-TYPE DOMAIN-CONTAINING PROTEIN"/>
    <property type="match status" value="1"/>
</dbReference>
<dbReference type="EMBL" id="JACCCO010000002">
    <property type="protein sequence ID" value="NYF41743.1"/>
    <property type="molecule type" value="Genomic_DNA"/>
</dbReference>
<protein>
    <submittedName>
        <fullName evidence="3">DNA-binding transcriptional MerR regulator</fullName>
    </submittedName>
</protein>
<dbReference type="AlphaFoldDB" id="A0A852V318"/>
<keyword evidence="1 3" id="KW-0238">DNA-binding</keyword>
<dbReference type="GO" id="GO:0003700">
    <property type="term" value="F:DNA-binding transcription factor activity"/>
    <property type="evidence" value="ECO:0007669"/>
    <property type="project" value="InterPro"/>
</dbReference>